<gene>
    <name evidence="1" type="ORF">CYFUS_009699</name>
</gene>
<dbReference type="KEGG" id="cfus:CYFUS_009699"/>
<sequence length="172" mass="19187">MLLFDSPFVPNRPPPLSNPGAGRFPLGGGIVVEDTLWPLLTVRFGAGLSGETFDAYLDWRTECLQRCEPHVSIIDARAVPIRVAPYRQRYIDWLREHECALREWMIGSAYVLNSPEGHMLASLIRHGAALHTPFVVTRTLPEAATWAAGQFQERGLGEAARRVRAHYALPTS</sequence>
<dbReference type="Proteomes" id="UP000217257">
    <property type="component" value="Chromosome"/>
</dbReference>
<protein>
    <recommendedName>
        <fullName evidence="3">STAS/SEC14 domain-containing protein</fullName>
    </recommendedName>
</protein>
<dbReference type="EMBL" id="CP022098">
    <property type="protein sequence ID" value="ATB44212.1"/>
    <property type="molecule type" value="Genomic_DNA"/>
</dbReference>
<dbReference type="AlphaFoldDB" id="A0A250JL71"/>
<evidence type="ECO:0008006" key="3">
    <source>
        <dbReference type="Google" id="ProtNLM"/>
    </source>
</evidence>
<evidence type="ECO:0000313" key="1">
    <source>
        <dbReference type="EMBL" id="ATB44212.1"/>
    </source>
</evidence>
<accession>A0A250JL71</accession>
<organism evidence="1 2">
    <name type="scientific">Cystobacter fuscus</name>
    <dbReference type="NCBI Taxonomy" id="43"/>
    <lineage>
        <taxon>Bacteria</taxon>
        <taxon>Pseudomonadati</taxon>
        <taxon>Myxococcota</taxon>
        <taxon>Myxococcia</taxon>
        <taxon>Myxococcales</taxon>
        <taxon>Cystobacterineae</taxon>
        <taxon>Archangiaceae</taxon>
        <taxon>Cystobacter</taxon>
    </lineage>
</organism>
<reference evidence="1 2" key="1">
    <citation type="submission" date="2017-06" db="EMBL/GenBank/DDBJ databases">
        <title>Sequencing and comparative analysis of myxobacterial genomes.</title>
        <authorList>
            <person name="Rupp O."/>
            <person name="Goesmann A."/>
            <person name="Sogaard-Andersen L."/>
        </authorList>
    </citation>
    <scope>NUCLEOTIDE SEQUENCE [LARGE SCALE GENOMIC DNA]</scope>
    <source>
        <strain evidence="1 2">DSM 52655</strain>
    </source>
</reference>
<proteinExistence type="predicted"/>
<evidence type="ECO:0000313" key="2">
    <source>
        <dbReference type="Proteomes" id="UP000217257"/>
    </source>
</evidence>
<name>A0A250JL71_9BACT</name>